<name>A0A5C5ZN06_9BACT</name>
<comment type="caution">
    <text evidence="2">The sequence shown here is derived from an EMBL/GenBank/DDBJ whole genome shotgun (WGS) entry which is preliminary data.</text>
</comment>
<sequence>MAKKSAPKKPAPKTNGASKAVTKKAAPKKSAAKKPAKVKAPASEKSPSKTAATPMLSEELIGRTAGEVWGVLAADGEQTLAAVKKRVMAPGDVVMASIGWLAREGKLTFKTSGRSLKLSLRG</sequence>
<keyword evidence="3" id="KW-1185">Reference proteome</keyword>
<evidence type="ECO:0000313" key="3">
    <source>
        <dbReference type="Proteomes" id="UP000315440"/>
    </source>
</evidence>
<protein>
    <recommendedName>
        <fullName evidence="4">Winged helix-turn-helix domain-containing protein</fullName>
    </recommendedName>
</protein>
<evidence type="ECO:0008006" key="4">
    <source>
        <dbReference type="Google" id="ProtNLM"/>
    </source>
</evidence>
<feature type="region of interest" description="Disordered" evidence="1">
    <location>
        <begin position="1"/>
        <end position="55"/>
    </location>
</feature>
<reference evidence="2 3" key="1">
    <citation type="submission" date="2019-02" db="EMBL/GenBank/DDBJ databases">
        <title>Deep-cultivation of Planctomycetes and their phenomic and genomic characterization uncovers novel biology.</title>
        <authorList>
            <person name="Wiegand S."/>
            <person name="Jogler M."/>
            <person name="Boedeker C."/>
            <person name="Pinto D."/>
            <person name="Vollmers J."/>
            <person name="Rivas-Marin E."/>
            <person name="Kohn T."/>
            <person name="Peeters S.H."/>
            <person name="Heuer A."/>
            <person name="Rast P."/>
            <person name="Oberbeckmann S."/>
            <person name="Bunk B."/>
            <person name="Jeske O."/>
            <person name="Meyerdierks A."/>
            <person name="Storesund J.E."/>
            <person name="Kallscheuer N."/>
            <person name="Luecker S."/>
            <person name="Lage O.M."/>
            <person name="Pohl T."/>
            <person name="Merkel B.J."/>
            <person name="Hornburger P."/>
            <person name="Mueller R.-W."/>
            <person name="Bruemmer F."/>
            <person name="Labrenz M."/>
            <person name="Spormann A.M."/>
            <person name="Op Den Camp H."/>
            <person name="Overmann J."/>
            <person name="Amann R."/>
            <person name="Jetten M.S.M."/>
            <person name="Mascher T."/>
            <person name="Medema M.H."/>
            <person name="Devos D.P."/>
            <person name="Kaster A.-K."/>
            <person name="Ovreas L."/>
            <person name="Rohde M."/>
            <person name="Galperin M.Y."/>
            <person name="Jogler C."/>
        </authorList>
    </citation>
    <scope>NUCLEOTIDE SEQUENCE [LARGE SCALE GENOMIC DNA]</scope>
    <source>
        <strain evidence="2 3">Mal64</strain>
    </source>
</reference>
<organism evidence="2 3">
    <name type="scientific">Pseudobythopirellula maris</name>
    <dbReference type="NCBI Taxonomy" id="2527991"/>
    <lineage>
        <taxon>Bacteria</taxon>
        <taxon>Pseudomonadati</taxon>
        <taxon>Planctomycetota</taxon>
        <taxon>Planctomycetia</taxon>
        <taxon>Pirellulales</taxon>
        <taxon>Lacipirellulaceae</taxon>
        <taxon>Pseudobythopirellula</taxon>
    </lineage>
</organism>
<dbReference type="InterPro" id="IPR019707">
    <property type="entry name" value="DUF2582"/>
</dbReference>
<dbReference type="EMBL" id="SJPQ01000002">
    <property type="protein sequence ID" value="TWT88550.1"/>
    <property type="molecule type" value="Genomic_DNA"/>
</dbReference>
<dbReference type="Gene3D" id="1.10.10.10">
    <property type="entry name" value="Winged helix-like DNA-binding domain superfamily/Winged helix DNA-binding domain"/>
    <property type="match status" value="1"/>
</dbReference>
<feature type="compositionally biased region" description="Basic residues" evidence="1">
    <location>
        <begin position="1"/>
        <end position="11"/>
    </location>
</feature>
<feature type="compositionally biased region" description="Low complexity" evidence="1">
    <location>
        <begin position="38"/>
        <end position="52"/>
    </location>
</feature>
<dbReference type="Pfam" id="PF10771">
    <property type="entry name" value="DUF2582"/>
    <property type="match status" value="1"/>
</dbReference>
<proteinExistence type="predicted"/>
<gene>
    <name evidence="2" type="ORF">Mal64_20330</name>
</gene>
<dbReference type="Proteomes" id="UP000315440">
    <property type="component" value="Unassembled WGS sequence"/>
</dbReference>
<evidence type="ECO:0000313" key="2">
    <source>
        <dbReference type="EMBL" id="TWT88550.1"/>
    </source>
</evidence>
<feature type="compositionally biased region" description="Basic residues" evidence="1">
    <location>
        <begin position="21"/>
        <end position="37"/>
    </location>
</feature>
<dbReference type="InterPro" id="IPR036388">
    <property type="entry name" value="WH-like_DNA-bd_sf"/>
</dbReference>
<dbReference type="RefSeq" id="WP_197525632.1">
    <property type="nucleotide sequence ID" value="NZ_SJPQ01000002.1"/>
</dbReference>
<evidence type="ECO:0000256" key="1">
    <source>
        <dbReference type="SAM" id="MobiDB-lite"/>
    </source>
</evidence>
<dbReference type="AlphaFoldDB" id="A0A5C5ZN06"/>
<accession>A0A5C5ZN06</accession>